<evidence type="ECO:0000256" key="2">
    <source>
        <dbReference type="ARBA" id="ARBA00023004"/>
    </source>
</evidence>
<dbReference type="GO" id="GO:0016829">
    <property type="term" value="F:lyase activity"/>
    <property type="evidence" value="ECO:0007669"/>
    <property type="project" value="UniProtKB-KW"/>
</dbReference>
<dbReference type="SUPFAM" id="SSF53800">
    <property type="entry name" value="Chelatase"/>
    <property type="match status" value="1"/>
</dbReference>
<feature type="binding site" evidence="7">
    <location>
        <position position="190"/>
    </location>
    <ligand>
        <name>Fe(2+)</name>
        <dbReference type="ChEBI" id="CHEBI:29033"/>
    </ligand>
</feature>
<dbReference type="InterPro" id="IPR033659">
    <property type="entry name" value="Ferrochelatase_N"/>
</dbReference>
<evidence type="ECO:0000256" key="5">
    <source>
        <dbReference type="ARBA" id="ARBA00023244"/>
    </source>
</evidence>
<comment type="pathway">
    <text evidence="7">Porphyrin-containing compound metabolism; protoheme biosynthesis; protoheme from protoporphyrin-IX: step 1/1.</text>
</comment>
<evidence type="ECO:0000256" key="3">
    <source>
        <dbReference type="ARBA" id="ARBA00023133"/>
    </source>
</evidence>
<dbReference type="PANTHER" id="PTHR11108:SF1">
    <property type="entry name" value="FERROCHELATASE, MITOCHONDRIAL"/>
    <property type="match status" value="1"/>
</dbReference>
<keyword evidence="2 7" id="KW-0408">Iron</keyword>
<evidence type="ECO:0000313" key="10">
    <source>
        <dbReference type="Proteomes" id="UP000826014"/>
    </source>
</evidence>
<evidence type="ECO:0000256" key="8">
    <source>
        <dbReference type="RuleBase" id="RU004185"/>
    </source>
</evidence>
<keyword evidence="7" id="KW-0963">Cytoplasm</keyword>
<comment type="function">
    <text evidence="7">Catalyzes the ferrous insertion into protoporphyrin IX.</text>
</comment>
<dbReference type="EMBL" id="CP075587">
    <property type="protein sequence ID" value="QYF48225.1"/>
    <property type="molecule type" value="Genomic_DNA"/>
</dbReference>
<reference evidence="9 10" key="1">
    <citation type="journal article" date="2022" name="bioRxiv">
        <title>Ecology and evolution of chlamydial symbionts of arthropods.</title>
        <authorList>
            <person name="Halter T."/>
            <person name="Koestlbacher S."/>
            <person name="Collingro A."/>
            <person name="Sixt B.S."/>
            <person name="Toenshoff E.R."/>
            <person name="Hendrickx F."/>
            <person name="Kostanjsek R."/>
            <person name="Horn M."/>
        </authorList>
    </citation>
    <scope>NUCLEOTIDE SEQUENCE [LARGE SCALE GENOMIC DNA]</scope>
    <source>
        <strain evidence="9">W744xW776</strain>
    </source>
</reference>
<sequence>MSNTYLIINFGGPRDLQEVEGFLTELLTDQEVIRTPFPSFIHRLLFTRIAKKRALKVIPEYAKIGGRSPIYEDTEKMAATLRQYRKAPILTFHRYLPKTHACFLSAIKQIPKDHQIRVFPMFPQFSYATTGSVALFFSRNLCGQNLNQLSWIKSYATHPLYLNAFEQQIRLCLSQHKLKEEEVCLLFSAHAIPRKFVCTGDPYEKECGLSFHALKKRFPQAICHLSYQSQFDKQEWLRPYTSDVCKEISNWTQDRKTVVVIPLSFTSDHIETLFEIEKLYLPSIRKQGLTAIRCPALNHHPDWIQAVLTIIEQEETLTNQMLLRHPTHSCCSICMPSCCICKKK</sequence>
<dbReference type="CDD" id="cd00419">
    <property type="entry name" value="Ferrochelatase_C"/>
    <property type="match status" value="1"/>
</dbReference>
<gene>
    <name evidence="7" type="primary">hemH</name>
    <name evidence="9" type="ORF">RHABOEDO_000344</name>
</gene>
<proteinExistence type="inferred from homology"/>
<protein>
    <recommendedName>
        <fullName evidence="7">Ferrochelatase</fullName>
        <ecNumber evidence="7">4.98.1.1</ecNumber>
    </recommendedName>
    <alternativeName>
        <fullName evidence="7">Heme synthase</fullName>
    </alternativeName>
    <alternativeName>
        <fullName evidence="7">Protoheme ferro-lyase</fullName>
    </alternativeName>
</protein>
<dbReference type="HAMAP" id="MF_00323">
    <property type="entry name" value="Ferrochelatase"/>
    <property type="match status" value="1"/>
</dbReference>
<keyword evidence="5 7" id="KW-0627">Porphyrin biosynthesis</keyword>
<dbReference type="InterPro" id="IPR033644">
    <property type="entry name" value="Ferrochelatase_C"/>
</dbReference>
<comment type="similarity">
    <text evidence="1 7 8">Belongs to the ferrochelatase family.</text>
</comment>
<dbReference type="CDD" id="cd03411">
    <property type="entry name" value="Ferrochelatase_N"/>
    <property type="match status" value="1"/>
</dbReference>
<comment type="subcellular location">
    <subcellularLocation>
        <location evidence="7">Cytoplasm</location>
    </subcellularLocation>
</comment>
<dbReference type="Gene3D" id="3.40.50.1400">
    <property type="match status" value="2"/>
</dbReference>
<keyword evidence="7" id="KW-0479">Metal-binding</keyword>
<evidence type="ECO:0000256" key="7">
    <source>
        <dbReference type="HAMAP-Rule" id="MF_00323"/>
    </source>
</evidence>
<name>A0ABX8UZ34_9BACT</name>
<organism evidence="9 10">
    <name type="scientific">Candidatus Rhabdochlamydia oedothoracis</name>
    <dbReference type="NCBI Taxonomy" id="2720720"/>
    <lineage>
        <taxon>Bacteria</taxon>
        <taxon>Pseudomonadati</taxon>
        <taxon>Chlamydiota</taxon>
        <taxon>Chlamydiia</taxon>
        <taxon>Parachlamydiales</taxon>
        <taxon>Candidatus Rhabdochlamydiaceae</taxon>
        <taxon>Candidatus Rhabdochlamydia</taxon>
    </lineage>
</organism>
<keyword evidence="4 7" id="KW-0456">Lyase</keyword>
<keyword evidence="3 7" id="KW-0350">Heme biosynthesis</keyword>
<comment type="catalytic activity">
    <reaction evidence="6">
        <text>Fe-coproporphyrin III + 2 H(+) = coproporphyrin III + Fe(2+)</text>
        <dbReference type="Rhea" id="RHEA:49572"/>
        <dbReference type="ChEBI" id="CHEBI:15378"/>
        <dbReference type="ChEBI" id="CHEBI:29033"/>
        <dbReference type="ChEBI" id="CHEBI:68438"/>
        <dbReference type="ChEBI" id="CHEBI:131725"/>
        <dbReference type="EC" id="4.99.1.9"/>
    </reaction>
    <physiologicalReaction direction="right-to-left" evidence="6">
        <dbReference type="Rhea" id="RHEA:49574"/>
    </physiologicalReaction>
</comment>
<dbReference type="RefSeq" id="WP_215217400.1">
    <property type="nucleotide sequence ID" value="NZ_CP075587.1"/>
</dbReference>
<accession>A0ABX8UZ34</accession>
<dbReference type="EC" id="4.98.1.1" evidence="7"/>
<evidence type="ECO:0000256" key="4">
    <source>
        <dbReference type="ARBA" id="ARBA00023239"/>
    </source>
</evidence>
<dbReference type="PANTHER" id="PTHR11108">
    <property type="entry name" value="FERROCHELATASE"/>
    <property type="match status" value="1"/>
</dbReference>
<evidence type="ECO:0000256" key="1">
    <source>
        <dbReference type="ARBA" id="ARBA00007718"/>
    </source>
</evidence>
<evidence type="ECO:0000313" key="9">
    <source>
        <dbReference type="EMBL" id="QYF48225.1"/>
    </source>
</evidence>
<dbReference type="Pfam" id="PF00762">
    <property type="entry name" value="Ferrochelatase"/>
    <property type="match status" value="1"/>
</dbReference>
<comment type="catalytic activity">
    <reaction evidence="7">
        <text>heme b + 2 H(+) = protoporphyrin IX + Fe(2+)</text>
        <dbReference type="Rhea" id="RHEA:22584"/>
        <dbReference type="ChEBI" id="CHEBI:15378"/>
        <dbReference type="ChEBI" id="CHEBI:29033"/>
        <dbReference type="ChEBI" id="CHEBI:57306"/>
        <dbReference type="ChEBI" id="CHEBI:60344"/>
        <dbReference type="EC" id="4.98.1.1"/>
    </reaction>
</comment>
<keyword evidence="10" id="KW-1185">Reference proteome</keyword>
<dbReference type="InterPro" id="IPR001015">
    <property type="entry name" value="Ferrochelatase"/>
</dbReference>
<evidence type="ECO:0000256" key="6">
    <source>
        <dbReference type="ARBA" id="ARBA00024536"/>
    </source>
</evidence>
<dbReference type="Proteomes" id="UP000826014">
    <property type="component" value="Chromosome"/>
</dbReference>
<feature type="binding site" evidence="7">
    <location>
        <position position="271"/>
    </location>
    <ligand>
        <name>Fe(2+)</name>
        <dbReference type="ChEBI" id="CHEBI:29033"/>
    </ligand>
</feature>
<dbReference type="NCBIfam" id="TIGR00109">
    <property type="entry name" value="hemH"/>
    <property type="match status" value="1"/>
</dbReference>